<protein>
    <submittedName>
        <fullName evidence="3">Tripartite tricarboxylate transporter substrate-binding protein</fullName>
    </submittedName>
</protein>
<dbReference type="AlphaFoldDB" id="A0A317FAU1"/>
<dbReference type="Gene3D" id="3.40.190.10">
    <property type="entry name" value="Periplasmic binding protein-like II"/>
    <property type="match status" value="1"/>
</dbReference>
<evidence type="ECO:0000256" key="1">
    <source>
        <dbReference type="ARBA" id="ARBA00006987"/>
    </source>
</evidence>
<dbReference type="OrthoDB" id="7250553at2"/>
<dbReference type="Gene3D" id="3.40.190.150">
    <property type="entry name" value="Bordetella uptake gene, domain 1"/>
    <property type="match status" value="1"/>
</dbReference>
<organism evidence="3 4">
    <name type="scientific">Falsiroseomonas bella</name>
    <dbReference type="NCBI Taxonomy" id="2184016"/>
    <lineage>
        <taxon>Bacteria</taxon>
        <taxon>Pseudomonadati</taxon>
        <taxon>Pseudomonadota</taxon>
        <taxon>Alphaproteobacteria</taxon>
        <taxon>Acetobacterales</taxon>
        <taxon>Roseomonadaceae</taxon>
        <taxon>Falsiroseomonas</taxon>
    </lineage>
</organism>
<evidence type="ECO:0000313" key="4">
    <source>
        <dbReference type="Proteomes" id="UP000245765"/>
    </source>
</evidence>
<accession>A0A317FAU1</accession>
<sequence length="323" mass="33779">MSIATTRRALVAGAALATFARPAFAQSWPTRPVSMIVPWAAGGGTDATGRIVATLLERELGRPVNVVNRTGGGGLVGHTEIANARADGYTIGVITTELSLYRTTGAGQIDWKNFTPIALYNTDPQGVHVRADGPRDLAQLVAQIRERPGANKASGANLGGAAHLSLVGMLNALGLPPSAAPWVPTDGSAPSLQQLAAGAIQLVTTTMPEAKTMVDAGQVRTIAIMRASRDPAYPNVPTVKEAVGVDWSLGAWRGIAGPRNLPEAITTRLRQAMAKVVADPEFIRLMTARSFGMEYVDGPAFGAWLEAADKRFGDAARAAGLAR</sequence>
<reference evidence="4" key="1">
    <citation type="submission" date="2018-05" db="EMBL/GenBank/DDBJ databases">
        <authorList>
            <person name="Du Z."/>
            <person name="Wang X."/>
        </authorList>
    </citation>
    <scope>NUCLEOTIDE SEQUENCE [LARGE SCALE GENOMIC DNA]</scope>
    <source>
        <strain evidence="4">CQN31</strain>
    </source>
</reference>
<proteinExistence type="inferred from homology"/>
<dbReference type="InterPro" id="IPR005064">
    <property type="entry name" value="BUG"/>
</dbReference>
<dbReference type="PANTHER" id="PTHR42928:SF5">
    <property type="entry name" value="BLR1237 PROTEIN"/>
    <property type="match status" value="1"/>
</dbReference>
<feature type="signal peptide" evidence="2">
    <location>
        <begin position="1"/>
        <end position="25"/>
    </location>
</feature>
<feature type="chain" id="PRO_5016264719" evidence="2">
    <location>
        <begin position="26"/>
        <end position="323"/>
    </location>
</feature>
<dbReference type="CDD" id="cd07012">
    <property type="entry name" value="PBP2_Bug_TTT"/>
    <property type="match status" value="1"/>
</dbReference>
<keyword evidence="4" id="KW-1185">Reference proteome</keyword>
<dbReference type="SUPFAM" id="SSF53850">
    <property type="entry name" value="Periplasmic binding protein-like II"/>
    <property type="match status" value="1"/>
</dbReference>
<comment type="caution">
    <text evidence="3">The sequence shown here is derived from an EMBL/GenBank/DDBJ whole genome shotgun (WGS) entry which is preliminary data.</text>
</comment>
<gene>
    <name evidence="3" type="ORF">DFH01_18625</name>
</gene>
<dbReference type="Pfam" id="PF03401">
    <property type="entry name" value="TctC"/>
    <property type="match status" value="1"/>
</dbReference>
<dbReference type="RefSeq" id="WP_109871978.1">
    <property type="nucleotide sequence ID" value="NZ_QGNA01000004.1"/>
</dbReference>
<keyword evidence="2" id="KW-0732">Signal</keyword>
<dbReference type="EMBL" id="QGNA01000004">
    <property type="protein sequence ID" value="PWS35612.1"/>
    <property type="molecule type" value="Genomic_DNA"/>
</dbReference>
<evidence type="ECO:0000256" key="2">
    <source>
        <dbReference type="SAM" id="SignalP"/>
    </source>
</evidence>
<dbReference type="InterPro" id="IPR042100">
    <property type="entry name" value="Bug_dom1"/>
</dbReference>
<dbReference type="PIRSF" id="PIRSF017082">
    <property type="entry name" value="YflP"/>
    <property type="match status" value="1"/>
</dbReference>
<dbReference type="Proteomes" id="UP000245765">
    <property type="component" value="Unassembled WGS sequence"/>
</dbReference>
<dbReference type="PANTHER" id="PTHR42928">
    <property type="entry name" value="TRICARBOXYLATE-BINDING PROTEIN"/>
    <property type="match status" value="1"/>
</dbReference>
<evidence type="ECO:0000313" key="3">
    <source>
        <dbReference type="EMBL" id="PWS35612.1"/>
    </source>
</evidence>
<name>A0A317FAU1_9PROT</name>
<comment type="similarity">
    <text evidence="1">Belongs to the UPF0065 (bug) family.</text>
</comment>